<dbReference type="InterPro" id="IPR005025">
    <property type="entry name" value="FMN_Rdtase-like_dom"/>
</dbReference>
<dbReference type="GO" id="GO:0016491">
    <property type="term" value="F:oxidoreductase activity"/>
    <property type="evidence" value="ECO:0007669"/>
    <property type="project" value="InterPro"/>
</dbReference>
<dbReference type="SUPFAM" id="SSF52218">
    <property type="entry name" value="Flavoproteins"/>
    <property type="match status" value="1"/>
</dbReference>
<dbReference type="EMBL" id="LGSS01000004">
    <property type="protein sequence ID" value="KNF09013.1"/>
    <property type="molecule type" value="Genomic_DNA"/>
</dbReference>
<evidence type="ECO:0000313" key="5">
    <source>
        <dbReference type="Proteomes" id="UP000037267"/>
    </source>
</evidence>
<evidence type="ECO:0000256" key="1">
    <source>
        <dbReference type="ARBA" id="ARBA00022630"/>
    </source>
</evidence>
<dbReference type="InterPro" id="IPR051796">
    <property type="entry name" value="ISF_SsuE-like"/>
</dbReference>
<keyword evidence="2" id="KW-0288">FMN</keyword>
<dbReference type="RefSeq" id="WP_050354592.1">
    <property type="nucleotide sequence ID" value="NZ_LGSS01000004.1"/>
</dbReference>
<accession>A0A0L0WC17</accession>
<dbReference type="OrthoDB" id="6398207at2"/>
<organism evidence="4 5">
    <name type="scientific">Gottschalkia purinilytica</name>
    <name type="common">Clostridium purinilyticum</name>
    <dbReference type="NCBI Taxonomy" id="1503"/>
    <lineage>
        <taxon>Bacteria</taxon>
        <taxon>Bacillati</taxon>
        <taxon>Bacillota</taxon>
        <taxon>Tissierellia</taxon>
        <taxon>Tissierellales</taxon>
        <taxon>Gottschalkiaceae</taxon>
        <taxon>Gottschalkia</taxon>
    </lineage>
</organism>
<gene>
    <name evidence="4" type="ORF">CLPU_4c00590</name>
</gene>
<evidence type="ECO:0000256" key="2">
    <source>
        <dbReference type="ARBA" id="ARBA00022643"/>
    </source>
</evidence>
<dbReference type="InterPro" id="IPR029039">
    <property type="entry name" value="Flavoprotein-like_sf"/>
</dbReference>
<protein>
    <submittedName>
        <fullName evidence="4">NADPH-dependent FMN reductase</fullName>
    </submittedName>
</protein>
<dbReference type="Gene3D" id="3.40.50.360">
    <property type="match status" value="1"/>
</dbReference>
<keyword evidence="1" id="KW-0285">Flavoprotein</keyword>
<comment type="caution">
    <text evidence="4">The sequence shown here is derived from an EMBL/GenBank/DDBJ whole genome shotgun (WGS) entry which is preliminary data.</text>
</comment>
<dbReference type="Proteomes" id="UP000037267">
    <property type="component" value="Unassembled WGS sequence"/>
</dbReference>
<dbReference type="AlphaFoldDB" id="A0A0L0WC17"/>
<dbReference type="PANTHER" id="PTHR43278:SF2">
    <property type="entry name" value="IRON-SULFUR FLAVOPROTEIN"/>
    <property type="match status" value="1"/>
</dbReference>
<evidence type="ECO:0000259" key="3">
    <source>
        <dbReference type="Pfam" id="PF03358"/>
    </source>
</evidence>
<name>A0A0L0WC17_GOTPU</name>
<dbReference type="PATRIC" id="fig|1503.3.peg.2282"/>
<dbReference type="Pfam" id="PF03358">
    <property type="entry name" value="FMN_red"/>
    <property type="match status" value="1"/>
</dbReference>
<sequence>MKIVAINGSPKGINSNTNVIVSSLLKGAQEAGAETVNILLAEKEIKHCKGCHSCWFNTPGQCVIKDDMMEVLSLVGGANIIILATPIYFENISGMLKVFMDRLTMTGNPHSQENIKSENQDLRPAEIQPPKLMMISNCGFPDKSEFEVVSHWFKKVVLKMHTEIAGEIYVTQGKFLTSQEEKLSSIISNYINHLEKAGKEIATNMKLSELTKKILEQNFIIN</sequence>
<proteinExistence type="predicted"/>
<evidence type="ECO:0000313" key="4">
    <source>
        <dbReference type="EMBL" id="KNF09013.1"/>
    </source>
</evidence>
<dbReference type="STRING" id="1503.CLPU_4c00590"/>
<reference evidence="5" key="1">
    <citation type="submission" date="2015-07" db="EMBL/GenBank/DDBJ databases">
        <title>Draft genome sequence of the purine-degrading Gottschalkia purinilyticum DSM 1384 (formerly Clostridium purinilyticum).</title>
        <authorList>
            <person name="Poehlein A."/>
            <person name="Schiel-Bengelsdorf B."/>
            <person name="Bengelsdorf F.R."/>
            <person name="Daniel R."/>
            <person name="Duerre P."/>
        </authorList>
    </citation>
    <scope>NUCLEOTIDE SEQUENCE [LARGE SCALE GENOMIC DNA]</scope>
    <source>
        <strain evidence="5">DSM 1384</strain>
    </source>
</reference>
<dbReference type="PANTHER" id="PTHR43278">
    <property type="entry name" value="NAD(P)H-DEPENDENT FMN-CONTAINING OXIDOREDUCTASE YWQN-RELATED"/>
    <property type="match status" value="1"/>
</dbReference>
<keyword evidence="5" id="KW-1185">Reference proteome</keyword>
<feature type="domain" description="NADPH-dependent FMN reductase-like" evidence="3">
    <location>
        <begin position="1"/>
        <end position="107"/>
    </location>
</feature>